<dbReference type="SMART" id="SM01049">
    <property type="entry name" value="Cache_2"/>
    <property type="match status" value="2"/>
</dbReference>
<evidence type="ECO:0000256" key="7">
    <source>
        <dbReference type="ARBA" id="ARBA00029447"/>
    </source>
</evidence>
<feature type="domain" description="HAMP" evidence="12">
    <location>
        <begin position="380"/>
        <end position="432"/>
    </location>
</feature>
<name>L0RCN7_9BACT</name>
<dbReference type="STRING" id="1121451.DESAM_21668"/>
<dbReference type="InterPro" id="IPR004010">
    <property type="entry name" value="Double_Cache_2"/>
</dbReference>
<dbReference type="AlphaFoldDB" id="L0RCN7"/>
<evidence type="ECO:0000256" key="2">
    <source>
        <dbReference type="ARBA" id="ARBA00022475"/>
    </source>
</evidence>
<feature type="coiled-coil region" evidence="9">
    <location>
        <begin position="694"/>
        <end position="753"/>
    </location>
</feature>
<evidence type="ECO:0000256" key="4">
    <source>
        <dbReference type="ARBA" id="ARBA00022989"/>
    </source>
</evidence>
<dbReference type="FunFam" id="1.10.287.950:FF:000001">
    <property type="entry name" value="Methyl-accepting chemotaxis sensory transducer"/>
    <property type="match status" value="1"/>
</dbReference>
<comment type="similarity">
    <text evidence="7">Belongs to the methyl-accepting chemotaxis (MCP) protein family.</text>
</comment>
<feature type="coiled-coil region" evidence="9">
    <location>
        <begin position="417"/>
        <end position="468"/>
    </location>
</feature>
<evidence type="ECO:0000256" key="5">
    <source>
        <dbReference type="ARBA" id="ARBA00023136"/>
    </source>
</evidence>
<evidence type="ECO:0000256" key="9">
    <source>
        <dbReference type="SAM" id="Coils"/>
    </source>
</evidence>
<evidence type="ECO:0000256" key="1">
    <source>
        <dbReference type="ARBA" id="ARBA00004651"/>
    </source>
</evidence>
<evidence type="ECO:0000313" key="14">
    <source>
        <dbReference type="Proteomes" id="UP000010808"/>
    </source>
</evidence>
<dbReference type="PROSITE" id="PS50111">
    <property type="entry name" value="CHEMOTAXIS_TRANSDUC_2"/>
    <property type="match status" value="1"/>
</dbReference>
<dbReference type="PROSITE" id="PS50885">
    <property type="entry name" value="HAMP"/>
    <property type="match status" value="1"/>
</dbReference>
<dbReference type="GO" id="GO:0006935">
    <property type="term" value="P:chemotaxis"/>
    <property type="evidence" value="ECO:0007669"/>
    <property type="project" value="UniProtKB-ARBA"/>
</dbReference>
<dbReference type="eggNOG" id="COG0840">
    <property type="taxonomic scope" value="Bacteria"/>
</dbReference>
<dbReference type="PANTHER" id="PTHR32089:SF112">
    <property type="entry name" value="LYSOZYME-LIKE PROTEIN-RELATED"/>
    <property type="match status" value="1"/>
</dbReference>
<feature type="transmembrane region" description="Helical" evidence="10">
    <location>
        <begin position="361"/>
        <end position="378"/>
    </location>
</feature>
<comment type="subcellular location">
    <subcellularLocation>
        <location evidence="1">Cell membrane</location>
        <topology evidence="1">Multi-pass membrane protein</topology>
    </subcellularLocation>
</comment>
<evidence type="ECO:0000313" key="13">
    <source>
        <dbReference type="EMBL" id="CCO23945.1"/>
    </source>
</evidence>
<sequence>MKKISPLQSIAVKTTILIVTALALEGLFFSVFTEYNMDIFINNRSDEYRIEIENEEKNKLKDSVNLAYSVVKSYYDRSLDVEALKKHEMESLKQIVDTVTAQAQSVYTRFNGILPDEVVRERVKMVVDGARYGQNNYLWINDLENRMVVHPKKTLLGKDLSGLKDSQGVYFIKDMTKIAREKGAGTLAYLWPRPGEKKPKLKISYVKLIPELGWIVGTGSWVEDITAQMKKEALAQVAKMRIGKDKYFWINDSTPKMIMHPIKPVLNGKNVSGVTDSKGKKLFIEMVRKVQNNNGAGYIKYWWENPATGKDAPKLSYVKQFKPWGWILGMGVYIDNIEVMVQHQKDEFESTISSVQNKTRFATIIFIAIAAGLCIFILQRGLKTPLSSLVDFSSKIASGDLNSSIKGIFKGEMAILKESLEQMVVSLKEKISEANKLSEQSKIETASAIKARAEAEDAKRQAEQAQVQGMHDAADMLEGLVNDLSSASEELSAQVDEVARGTDTQQQRISETAVAMEEMNATVMEVARNAAEAADSAEQTKQNAENGSTIVDKSVDAILTVNQQSEILKSNMDKLGSQAEAIGTVMNVITDIADQTNLLALNAAIEAARAGEAGRGFAVVADEVRKLAEKTMDATKEVGIAISNIQSGASRNIESVENVTGAVGKATEFANDSKKSLTHILELVDATTDQVRSIATASEEQSNASEEINKAVEDIKIVSSETAEGMSQANQAIAELARLSSDLQQLMNKLRDTD</sequence>
<dbReference type="SMART" id="SM00304">
    <property type="entry name" value="HAMP"/>
    <property type="match status" value="1"/>
</dbReference>
<dbReference type="KEGG" id="dhy:DESAM_21668"/>
<dbReference type="PANTHER" id="PTHR32089">
    <property type="entry name" value="METHYL-ACCEPTING CHEMOTAXIS PROTEIN MCPB"/>
    <property type="match status" value="1"/>
</dbReference>
<dbReference type="PATRIC" id="fig|1121451.3.peg.1909"/>
<dbReference type="Gene3D" id="6.10.340.10">
    <property type="match status" value="1"/>
</dbReference>
<keyword evidence="2" id="KW-1003">Cell membrane</keyword>
<evidence type="ECO:0000256" key="6">
    <source>
        <dbReference type="ARBA" id="ARBA00023224"/>
    </source>
</evidence>
<proteinExistence type="inferred from homology"/>
<dbReference type="eggNOG" id="COG4564">
    <property type="taxonomic scope" value="Bacteria"/>
</dbReference>
<dbReference type="SUPFAM" id="SSF58104">
    <property type="entry name" value="Methyl-accepting chemotaxis protein (MCP) signaling domain"/>
    <property type="match status" value="1"/>
</dbReference>
<dbReference type="SMART" id="SM00283">
    <property type="entry name" value="MA"/>
    <property type="match status" value="1"/>
</dbReference>
<dbReference type="Gene3D" id="1.10.287.950">
    <property type="entry name" value="Methyl-accepting chemotaxis protein"/>
    <property type="match status" value="1"/>
</dbReference>
<evidence type="ECO:0000256" key="8">
    <source>
        <dbReference type="PROSITE-ProRule" id="PRU00284"/>
    </source>
</evidence>
<dbReference type="CDD" id="cd11386">
    <property type="entry name" value="MCP_signal"/>
    <property type="match status" value="1"/>
</dbReference>
<reference evidence="13 14" key="1">
    <citation type="submission" date="2012-10" db="EMBL/GenBank/DDBJ databases">
        <authorList>
            <person name="Genoscope - CEA"/>
        </authorList>
    </citation>
    <scope>NUCLEOTIDE SEQUENCE [LARGE SCALE GENOMIC DNA]</scope>
    <source>
        <strain evidence="14">AM13 / DSM 14728</strain>
    </source>
</reference>
<accession>L0RCN7</accession>
<keyword evidence="3 10" id="KW-0812">Transmembrane</keyword>
<dbReference type="GO" id="GO:0005886">
    <property type="term" value="C:plasma membrane"/>
    <property type="evidence" value="ECO:0007669"/>
    <property type="project" value="UniProtKB-SubCell"/>
</dbReference>
<dbReference type="CDD" id="cd06225">
    <property type="entry name" value="HAMP"/>
    <property type="match status" value="1"/>
</dbReference>
<dbReference type="InterPro" id="IPR003660">
    <property type="entry name" value="HAMP_dom"/>
</dbReference>
<dbReference type="Gene3D" id="3.30.450.20">
    <property type="entry name" value="PAS domain"/>
    <property type="match status" value="2"/>
</dbReference>
<dbReference type="EMBL" id="FO203522">
    <property type="protein sequence ID" value="CCO23945.1"/>
    <property type="molecule type" value="Genomic_DNA"/>
</dbReference>
<keyword evidence="9" id="KW-0175">Coiled coil</keyword>
<dbReference type="InterPro" id="IPR004089">
    <property type="entry name" value="MCPsignal_dom"/>
</dbReference>
<gene>
    <name evidence="13" type="ORF">DESAM_21668</name>
</gene>
<dbReference type="Proteomes" id="UP000010808">
    <property type="component" value="Chromosome"/>
</dbReference>
<evidence type="ECO:0000256" key="3">
    <source>
        <dbReference type="ARBA" id="ARBA00022692"/>
    </source>
</evidence>
<dbReference type="HOGENOM" id="CLU_000445_107_21_7"/>
<keyword evidence="14" id="KW-1185">Reference proteome</keyword>
<keyword evidence="5 10" id="KW-0472">Membrane</keyword>
<keyword evidence="4 10" id="KW-1133">Transmembrane helix</keyword>
<dbReference type="GO" id="GO:0007165">
    <property type="term" value="P:signal transduction"/>
    <property type="evidence" value="ECO:0007669"/>
    <property type="project" value="UniProtKB-KW"/>
</dbReference>
<evidence type="ECO:0000256" key="10">
    <source>
        <dbReference type="SAM" id="Phobius"/>
    </source>
</evidence>
<dbReference type="RefSeq" id="WP_015336548.1">
    <property type="nucleotide sequence ID" value="NC_020055.1"/>
</dbReference>
<organism evidence="13 14">
    <name type="scientific">Maridesulfovibrio hydrothermalis AM13 = DSM 14728</name>
    <dbReference type="NCBI Taxonomy" id="1121451"/>
    <lineage>
        <taxon>Bacteria</taxon>
        <taxon>Pseudomonadati</taxon>
        <taxon>Thermodesulfobacteriota</taxon>
        <taxon>Desulfovibrionia</taxon>
        <taxon>Desulfovibrionales</taxon>
        <taxon>Desulfovibrionaceae</taxon>
        <taxon>Maridesulfovibrio</taxon>
    </lineage>
</organism>
<dbReference type="Pfam" id="PF00015">
    <property type="entry name" value="MCPsignal"/>
    <property type="match status" value="1"/>
</dbReference>
<keyword evidence="6 8" id="KW-0807">Transducer</keyword>
<evidence type="ECO:0000259" key="11">
    <source>
        <dbReference type="PROSITE" id="PS50111"/>
    </source>
</evidence>
<dbReference type="Pfam" id="PF08269">
    <property type="entry name" value="dCache_2"/>
    <property type="match status" value="1"/>
</dbReference>
<protein>
    <submittedName>
        <fullName evidence="13">Methyl-accepting chemotaxis sensory transducer</fullName>
    </submittedName>
</protein>
<feature type="transmembrane region" description="Helical" evidence="10">
    <location>
        <begin position="12"/>
        <end position="32"/>
    </location>
</feature>
<feature type="domain" description="Methyl-accepting transducer" evidence="11">
    <location>
        <begin position="480"/>
        <end position="716"/>
    </location>
</feature>
<evidence type="ECO:0000259" key="12">
    <source>
        <dbReference type="PROSITE" id="PS50885"/>
    </source>
</evidence>
<dbReference type="InterPro" id="IPR033480">
    <property type="entry name" value="sCache_2"/>
</dbReference>